<sequence length="86" mass="10177">MRLDVDIKSGFFTSREVADGLGISLRTLKNYRDEGRIQYHKFSPRRIGYAKQHIWAFLQTTHCSFYMKERAKKLLQESIVKYNSSD</sequence>
<keyword evidence="3" id="KW-1185">Reference proteome</keyword>
<gene>
    <name evidence="2" type="ORF">SAMN05444145_10911</name>
</gene>
<dbReference type="Pfam" id="PF12728">
    <property type="entry name" value="HTH_17"/>
    <property type="match status" value="1"/>
</dbReference>
<evidence type="ECO:0000313" key="2">
    <source>
        <dbReference type="EMBL" id="SEA91167.1"/>
    </source>
</evidence>
<evidence type="ECO:0000313" key="3">
    <source>
        <dbReference type="Proteomes" id="UP000183253"/>
    </source>
</evidence>
<proteinExistence type="predicted"/>
<feature type="domain" description="Helix-turn-helix" evidence="1">
    <location>
        <begin position="12"/>
        <end position="59"/>
    </location>
</feature>
<dbReference type="InterPro" id="IPR041657">
    <property type="entry name" value="HTH_17"/>
</dbReference>
<dbReference type="RefSeq" id="WP_074712108.1">
    <property type="nucleotide sequence ID" value="NZ_FNRI01000009.1"/>
</dbReference>
<dbReference type="SUPFAM" id="SSF46955">
    <property type="entry name" value="Putative DNA-binding domain"/>
    <property type="match status" value="1"/>
</dbReference>
<dbReference type="InterPro" id="IPR009061">
    <property type="entry name" value="DNA-bd_dom_put_sf"/>
</dbReference>
<dbReference type="OrthoDB" id="1003058at2"/>
<organism evidence="2 3">
    <name type="scientific">Alistipes timonensis JC136</name>
    <dbReference type="NCBI Taxonomy" id="1033731"/>
    <lineage>
        <taxon>Bacteria</taxon>
        <taxon>Pseudomonadati</taxon>
        <taxon>Bacteroidota</taxon>
        <taxon>Bacteroidia</taxon>
        <taxon>Bacteroidales</taxon>
        <taxon>Rikenellaceae</taxon>
        <taxon>Alistipes</taxon>
    </lineage>
</organism>
<evidence type="ECO:0000259" key="1">
    <source>
        <dbReference type="Pfam" id="PF12728"/>
    </source>
</evidence>
<protein>
    <submittedName>
        <fullName evidence="2">Helix-turn-helix domain-containing protein</fullName>
    </submittedName>
</protein>
<dbReference type="Proteomes" id="UP000183253">
    <property type="component" value="Unassembled WGS sequence"/>
</dbReference>
<accession>A0A1H4F2H1</accession>
<name>A0A1H4F2H1_9BACT</name>
<dbReference type="EMBL" id="FNRI01000009">
    <property type="protein sequence ID" value="SEA91167.1"/>
    <property type="molecule type" value="Genomic_DNA"/>
</dbReference>
<dbReference type="AlphaFoldDB" id="A0A1H4F2H1"/>
<reference evidence="2 3" key="1">
    <citation type="submission" date="2016-10" db="EMBL/GenBank/DDBJ databases">
        <authorList>
            <person name="de Groot N.N."/>
        </authorList>
    </citation>
    <scope>NUCLEOTIDE SEQUENCE [LARGE SCALE GENOMIC DNA]</scope>
    <source>
        <strain evidence="2 3">DSM 25383</strain>
    </source>
</reference>